<dbReference type="PRINTS" id="PR00080">
    <property type="entry name" value="SDRFAMILY"/>
</dbReference>
<evidence type="ECO:0000256" key="1">
    <source>
        <dbReference type="ARBA" id="ARBA00006484"/>
    </source>
</evidence>
<dbReference type="EMBL" id="HBGK01009239">
    <property type="protein sequence ID" value="CAD9275917.1"/>
    <property type="molecule type" value="Transcribed_RNA"/>
</dbReference>
<dbReference type="SUPFAM" id="SSF51735">
    <property type="entry name" value="NAD(P)-binding Rossmann-fold domains"/>
    <property type="match status" value="1"/>
</dbReference>
<accession>A0A7S1URC9</accession>
<sequence>MDALTKALSKAMDDKSPTAIAVSVAAVGVSAFLLKKLIFSPGYKKEKQVVLITGASSGIGKKAALDFIQKGHIVYGAARRVDKMQDLVAAGGHALAVDVGNDEQVDAAVKKVIAEQKRIDVLINNAGYAVYGSVEDITMEEARRQFDVNIFGLARLTKEVLPYMRAANSGTIINTSSMGGKIYTPYGSWYHATKHALEGFSDCLRLELKQFGINVVIVEPGAIRTEFGAVMMPPLIERSKGGPYEASVNKYAENAGPMESSGSDPKVISDVMLEAATSKKPKRRYMVGKYAHEFCFIRNWFGDAALDAILLNMM</sequence>
<dbReference type="GO" id="GO:0016491">
    <property type="term" value="F:oxidoreductase activity"/>
    <property type="evidence" value="ECO:0007669"/>
    <property type="project" value="UniProtKB-KW"/>
</dbReference>
<dbReference type="AlphaFoldDB" id="A0A7S1URC9"/>
<organism evidence="4">
    <name type="scientific">Grammatophora oceanica</name>
    <dbReference type="NCBI Taxonomy" id="210454"/>
    <lineage>
        <taxon>Eukaryota</taxon>
        <taxon>Sar</taxon>
        <taxon>Stramenopiles</taxon>
        <taxon>Ochrophyta</taxon>
        <taxon>Bacillariophyta</taxon>
        <taxon>Fragilariophyceae</taxon>
        <taxon>Fragilariophycidae</taxon>
        <taxon>Rhabdonematales</taxon>
        <taxon>Grammatophoraceae</taxon>
        <taxon>Grammatophora</taxon>
    </lineage>
</organism>
<dbReference type="PRINTS" id="PR00081">
    <property type="entry name" value="GDHRDH"/>
</dbReference>
<dbReference type="InterPro" id="IPR002347">
    <property type="entry name" value="SDR_fam"/>
</dbReference>
<dbReference type="NCBIfam" id="NF004826">
    <property type="entry name" value="PRK06182.1"/>
    <property type="match status" value="1"/>
</dbReference>
<name>A0A7S1URC9_9STRA</name>
<evidence type="ECO:0000313" key="4">
    <source>
        <dbReference type="EMBL" id="CAD9275917.1"/>
    </source>
</evidence>
<dbReference type="InterPro" id="IPR051911">
    <property type="entry name" value="SDR_oxidoreductase"/>
</dbReference>
<dbReference type="CDD" id="cd05374">
    <property type="entry name" value="17beta-HSD-like_SDR_c"/>
    <property type="match status" value="1"/>
</dbReference>
<dbReference type="Gene3D" id="3.40.50.720">
    <property type="entry name" value="NAD(P)-binding Rossmann-like Domain"/>
    <property type="match status" value="1"/>
</dbReference>
<gene>
    <name evidence="4" type="ORF">GOCE00092_LOCUS4825</name>
</gene>
<proteinExistence type="inferred from homology"/>
<dbReference type="Pfam" id="PF00106">
    <property type="entry name" value="adh_short"/>
    <property type="match status" value="1"/>
</dbReference>
<dbReference type="PANTHER" id="PTHR43976:SF16">
    <property type="entry name" value="SHORT-CHAIN DEHYDROGENASE_REDUCTASE FAMILY PROTEIN"/>
    <property type="match status" value="1"/>
</dbReference>
<dbReference type="PANTHER" id="PTHR43976">
    <property type="entry name" value="SHORT CHAIN DEHYDROGENASE"/>
    <property type="match status" value="1"/>
</dbReference>
<evidence type="ECO:0000256" key="3">
    <source>
        <dbReference type="RuleBase" id="RU000363"/>
    </source>
</evidence>
<dbReference type="InterPro" id="IPR036291">
    <property type="entry name" value="NAD(P)-bd_dom_sf"/>
</dbReference>
<keyword evidence="2" id="KW-0560">Oxidoreductase</keyword>
<comment type="similarity">
    <text evidence="1 3">Belongs to the short-chain dehydrogenases/reductases (SDR) family.</text>
</comment>
<reference evidence="4" key="1">
    <citation type="submission" date="2021-01" db="EMBL/GenBank/DDBJ databases">
        <authorList>
            <person name="Corre E."/>
            <person name="Pelletier E."/>
            <person name="Niang G."/>
            <person name="Scheremetjew M."/>
            <person name="Finn R."/>
            <person name="Kale V."/>
            <person name="Holt S."/>
            <person name="Cochrane G."/>
            <person name="Meng A."/>
            <person name="Brown T."/>
            <person name="Cohen L."/>
        </authorList>
    </citation>
    <scope>NUCLEOTIDE SEQUENCE</scope>
    <source>
        <strain evidence="4">CCMP 410</strain>
    </source>
</reference>
<evidence type="ECO:0000256" key="2">
    <source>
        <dbReference type="ARBA" id="ARBA00023002"/>
    </source>
</evidence>
<protein>
    <submittedName>
        <fullName evidence="4">Uncharacterized protein</fullName>
    </submittedName>
</protein>